<dbReference type="InterPro" id="IPR011009">
    <property type="entry name" value="Kinase-like_dom_sf"/>
</dbReference>
<reference evidence="9 10" key="1">
    <citation type="submission" date="2015-09" db="EMBL/GenBank/DDBJ databases">
        <title>Sorangium comparison.</title>
        <authorList>
            <person name="Zaburannyi N."/>
            <person name="Bunk B."/>
            <person name="Overmann J."/>
            <person name="Mueller R."/>
        </authorList>
    </citation>
    <scope>NUCLEOTIDE SEQUENCE [LARGE SCALE GENOMIC DNA]</scope>
    <source>
        <strain evidence="9 10">So ceGT47</strain>
    </source>
</reference>
<dbReference type="GO" id="GO:0004674">
    <property type="term" value="F:protein serine/threonine kinase activity"/>
    <property type="evidence" value="ECO:0007669"/>
    <property type="project" value="UniProtKB-KW"/>
</dbReference>
<dbReference type="EC" id="2.7.11.1" evidence="1"/>
<evidence type="ECO:0000256" key="3">
    <source>
        <dbReference type="ARBA" id="ARBA00022679"/>
    </source>
</evidence>
<feature type="region of interest" description="Disordered" evidence="7">
    <location>
        <begin position="512"/>
        <end position="570"/>
    </location>
</feature>
<evidence type="ECO:0000256" key="7">
    <source>
        <dbReference type="SAM" id="MobiDB-lite"/>
    </source>
</evidence>
<proteinExistence type="predicted"/>
<dbReference type="SMART" id="SM00220">
    <property type="entry name" value="S_TKc"/>
    <property type="match status" value="1"/>
</dbReference>
<dbReference type="InterPro" id="IPR000719">
    <property type="entry name" value="Prot_kinase_dom"/>
</dbReference>
<keyword evidence="6" id="KW-0067">ATP-binding</keyword>
<keyword evidence="5 9" id="KW-0418">Kinase</keyword>
<dbReference type="PANTHER" id="PTHR43289">
    <property type="entry name" value="MITOGEN-ACTIVATED PROTEIN KINASE KINASE KINASE 20-RELATED"/>
    <property type="match status" value="1"/>
</dbReference>
<dbReference type="EMBL" id="CP012670">
    <property type="protein sequence ID" value="AUX20092.1"/>
    <property type="molecule type" value="Genomic_DNA"/>
</dbReference>
<dbReference type="GO" id="GO:0005524">
    <property type="term" value="F:ATP binding"/>
    <property type="evidence" value="ECO:0007669"/>
    <property type="project" value="UniProtKB-KW"/>
</dbReference>
<dbReference type="InterPro" id="IPR008271">
    <property type="entry name" value="Ser/Thr_kinase_AS"/>
</dbReference>
<dbReference type="PROSITE" id="PS00108">
    <property type="entry name" value="PROTEIN_KINASE_ST"/>
    <property type="match status" value="1"/>
</dbReference>
<dbReference type="RefSeq" id="WP_129345031.1">
    <property type="nucleotide sequence ID" value="NZ_CP012670.1"/>
</dbReference>
<organism evidence="9 10">
    <name type="scientific">Sorangium cellulosum</name>
    <name type="common">Polyangium cellulosum</name>
    <dbReference type="NCBI Taxonomy" id="56"/>
    <lineage>
        <taxon>Bacteria</taxon>
        <taxon>Pseudomonadati</taxon>
        <taxon>Myxococcota</taxon>
        <taxon>Polyangia</taxon>
        <taxon>Polyangiales</taxon>
        <taxon>Polyangiaceae</taxon>
        <taxon>Sorangium</taxon>
    </lineage>
</organism>
<dbReference type="Gene3D" id="1.10.510.10">
    <property type="entry name" value="Transferase(Phosphotransferase) domain 1"/>
    <property type="match status" value="1"/>
</dbReference>
<evidence type="ECO:0000256" key="5">
    <source>
        <dbReference type="ARBA" id="ARBA00022777"/>
    </source>
</evidence>
<keyword evidence="4" id="KW-0547">Nucleotide-binding</keyword>
<evidence type="ECO:0000256" key="1">
    <source>
        <dbReference type="ARBA" id="ARBA00012513"/>
    </source>
</evidence>
<feature type="compositionally biased region" description="Pro residues" evidence="7">
    <location>
        <begin position="561"/>
        <end position="570"/>
    </location>
</feature>
<feature type="region of interest" description="Disordered" evidence="7">
    <location>
        <begin position="415"/>
        <end position="440"/>
    </location>
</feature>
<evidence type="ECO:0000256" key="6">
    <source>
        <dbReference type="ARBA" id="ARBA00022840"/>
    </source>
</evidence>
<protein>
    <recommendedName>
        <fullName evidence="1">non-specific serine/threonine protein kinase</fullName>
        <ecNumber evidence="1">2.7.11.1</ecNumber>
    </recommendedName>
</protein>
<dbReference type="AlphaFoldDB" id="A0A4V0NCR5"/>
<feature type="region of interest" description="Disordered" evidence="7">
    <location>
        <begin position="345"/>
        <end position="386"/>
    </location>
</feature>
<feature type="compositionally biased region" description="Low complexity" evidence="7">
    <location>
        <begin position="421"/>
        <end position="436"/>
    </location>
</feature>
<dbReference type="Proteomes" id="UP000295781">
    <property type="component" value="Chromosome"/>
</dbReference>
<accession>A0A4V0NCR5</accession>
<evidence type="ECO:0000256" key="4">
    <source>
        <dbReference type="ARBA" id="ARBA00022741"/>
    </source>
</evidence>
<dbReference type="Pfam" id="PF08308">
    <property type="entry name" value="PEGA"/>
    <property type="match status" value="1"/>
</dbReference>
<dbReference type="Pfam" id="PF00069">
    <property type="entry name" value="Pkinase"/>
    <property type="match status" value="1"/>
</dbReference>
<dbReference type="PANTHER" id="PTHR43289:SF6">
    <property type="entry name" value="SERINE_THREONINE-PROTEIN KINASE NEKL-3"/>
    <property type="match status" value="1"/>
</dbReference>
<evidence type="ECO:0000313" key="10">
    <source>
        <dbReference type="Proteomes" id="UP000295781"/>
    </source>
</evidence>
<feature type="compositionally biased region" description="Basic and acidic residues" evidence="7">
    <location>
        <begin position="519"/>
        <end position="534"/>
    </location>
</feature>
<keyword evidence="3 9" id="KW-0808">Transferase</keyword>
<evidence type="ECO:0000259" key="8">
    <source>
        <dbReference type="PROSITE" id="PS50011"/>
    </source>
</evidence>
<evidence type="ECO:0000256" key="2">
    <source>
        <dbReference type="ARBA" id="ARBA00022527"/>
    </source>
</evidence>
<dbReference type="InterPro" id="IPR013229">
    <property type="entry name" value="PEGA"/>
</dbReference>
<dbReference type="OrthoDB" id="5481250at2"/>
<feature type="compositionally biased region" description="Low complexity" evidence="7">
    <location>
        <begin position="357"/>
        <end position="372"/>
    </location>
</feature>
<dbReference type="PROSITE" id="PS50011">
    <property type="entry name" value="PROTEIN_KINASE_DOM"/>
    <property type="match status" value="1"/>
</dbReference>
<evidence type="ECO:0000313" key="9">
    <source>
        <dbReference type="EMBL" id="AUX20092.1"/>
    </source>
</evidence>
<feature type="domain" description="Protein kinase" evidence="8">
    <location>
        <begin position="29"/>
        <end position="301"/>
    </location>
</feature>
<gene>
    <name evidence="9" type="ORF">SOCEGT47_005550</name>
</gene>
<keyword evidence="2" id="KW-0723">Serine/threonine-protein kinase</keyword>
<name>A0A4V0NCR5_SORCE</name>
<dbReference type="FunFam" id="1.10.510.10:FF:000021">
    <property type="entry name" value="Serine/threonine protein kinase"/>
    <property type="match status" value="1"/>
</dbReference>
<dbReference type="Gene3D" id="3.30.200.20">
    <property type="entry name" value="Phosphorylase Kinase, domain 1"/>
    <property type="match status" value="1"/>
</dbReference>
<dbReference type="SUPFAM" id="SSF56112">
    <property type="entry name" value="Protein kinase-like (PK-like)"/>
    <property type="match status" value="1"/>
</dbReference>
<dbReference type="CDD" id="cd14014">
    <property type="entry name" value="STKc_PknB_like"/>
    <property type="match status" value="1"/>
</dbReference>
<sequence length="570" mass="61385">MSANENVVDDVARSEPIDPLLGKVLNGKFKILSMLATGGMGTIYRGEQIPLGRPVAIKVLIPNQASRQLDPNFHKRFFLEASILARLQHPNIVTVFDYGKIEADDQERYFMAMEFLEGETLFRRVRRQGRLPPPEAMRIARQIARGLREAHKHGVVHRDLKPSNIMLVSNEDAEEAVKILDFGLVKQLGDDSEELTQQGAFLGSPRFMSPEQISHGKVDLRTDIYSLGVILYQMLCGKVPFESEKSIQILMAHLQQPVPRMKERNPDIDIPEPLEALVMRCLAKDPDGRPATMDALIQGLGECARGMGVATAFGSTQITSFESLPGVQISSRSSTMQALKEAVTLPAPTDDEASGRTSGVGTSLGAATTSATDAKGGAGAQDARPGSGKKTAILAAVGAVVVAGLAFVFTRSPAEPPPTPVAAADPAPTSAPAALPSDNKGSSTFVLILDSIPSGADVLEDGKSLGQTPLQLSIENEKVRDAPRRLTVQKEGFQPYSVAQGPSDVSVRLVAPLVQTAAPEKEKEKEKEKEEPTSSKRPTWTVRRAPPPPPPATTSVKPKEPPPPIIRNER</sequence>